<dbReference type="Gene3D" id="3.90.850.10">
    <property type="entry name" value="Fumarylacetoacetase-like, C-terminal domain"/>
    <property type="match status" value="1"/>
</dbReference>
<feature type="domain" description="Fumarylacetoacetase-like C-terminal" evidence="2">
    <location>
        <begin position="79"/>
        <end position="274"/>
    </location>
</feature>
<keyword evidence="4" id="KW-1185">Reference proteome</keyword>
<dbReference type="EMBL" id="BAABFO010000034">
    <property type="protein sequence ID" value="GAA4342521.1"/>
    <property type="molecule type" value="Genomic_DNA"/>
</dbReference>
<evidence type="ECO:0000259" key="2">
    <source>
        <dbReference type="Pfam" id="PF01557"/>
    </source>
</evidence>
<accession>A0ABP8HQ39</accession>
<proteinExistence type="predicted"/>
<keyword evidence="1" id="KW-0479">Metal-binding</keyword>
<dbReference type="InterPro" id="IPR036663">
    <property type="entry name" value="Fumarylacetoacetase_C_sf"/>
</dbReference>
<evidence type="ECO:0000313" key="4">
    <source>
        <dbReference type="Proteomes" id="UP001501671"/>
    </source>
</evidence>
<comment type="caution">
    <text evidence="3">The sequence shown here is derived from an EMBL/GenBank/DDBJ whole genome shotgun (WGS) entry which is preliminary data.</text>
</comment>
<keyword evidence="3" id="KW-0378">Hydrolase</keyword>
<dbReference type="SUPFAM" id="SSF56529">
    <property type="entry name" value="FAH"/>
    <property type="match status" value="1"/>
</dbReference>
<gene>
    <name evidence="3" type="ORF">GCM10023144_44610</name>
</gene>
<organism evidence="3 4">
    <name type="scientific">Pigmentiphaga soli</name>
    <dbReference type="NCBI Taxonomy" id="1007095"/>
    <lineage>
        <taxon>Bacteria</taxon>
        <taxon>Pseudomonadati</taxon>
        <taxon>Pseudomonadota</taxon>
        <taxon>Betaproteobacteria</taxon>
        <taxon>Burkholderiales</taxon>
        <taxon>Alcaligenaceae</taxon>
        <taxon>Pigmentiphaga</taxon>
    </lineage>
</organism>
<dbReference type="InterPro" id="IPR011234">
    <property type="entry name" value="Fumarylacetoacetase-like_C"/>
</dbReference>
<dbReference type="PANTHER" id="PTHR11820">
    <property type="entry name" value="ACYLPYRUVASE"/>
    <property type="match status" value="1"/>
</dbReference>
<sequence length="289" mass="31190">MKLLRFNGGRVGLVVDGTVRDVTEAAGVDPAQWPPIGMVQLIASFAERREQLERAARGAPPLRPEDVHFDTPVPWPNKLIAIPVNYHAHALEMSSPAISKNGGFFVKSASSLSGASDPVLLPDLPGRAVHHEAELAIVIGRRARHVSREEALDCVFGYACLLDMTVRGKQERAIRKSYDTFTPVGPWITTADEVPDPSALRVQLWVNDELRQDAYTRDMIVDVPEIVSMCASVVTLEPGDVIATGTAEGVGPVVPGDVVTIDITPGVGRMAVRVEQGRGGWNIAIPRSV</sequence>
<name>A0ABP8HQ39_9BURK</name>
<evidence type="ECO:0000313" key="3">
    <source>
        <dbReference type="EMBL" id="GAA4342521.1"/>
    </source>
</evidence>
<dbReference type="RefSeq" id="WP_345252149.1">
    <property type="nucleotide sequence ID" value="NZ_BAABFO010000034.1"/>
</dbReference>
<dbReference type="Proteomes" id="UP001501671">
    <property type="component" value="Unassembled WGS sequence"/>
</dbReference>
<dbReference type="Pfam" id="PF01557">
    <property type="entry name" value="FAA_hydrolase"/>
    <property type="match status" value="1"/>
</dbReference>
<evidence type="ECO:0000256" key="1">
    <source>
        <dbReference type="ARBA" id="ARBA00022723"/>
    </source>
</evidence>
<reference evidence="4" key="1">
    <citation type="journal article" date="2019" name="Int. J. Syst. Evol. Microbiol.">
        <title>The Global Catalogue of Microorganisms (GCM) 10K type strain sequencing project: providing services to taxonomists for standard genome sequencing and annotation.</title>
        <authorList>
            <consortium name="The Broad Institute Genomics Platform"/>
            <consortium name="The Broad Institute Genome Sequencing Center for Infectious Disease"/>
            <person name="Wu L."/>
            <person name="Ma J."/>
        </authorList>
    </citation>
    <scope>NUCLEOTIDE SEQUENCE [LARGE SCALE GENOMIC DNA]</scope>
    <source>
        <strain evidence="4">JCM 17666</strain>
    </source>
</reference>
<dbReference type="GO" id="GO:0016787">
    <property type="term" value="F:hydrolase activity"/>
    <property type="evidence" value="ECO:0007669"/>
    <property type="project" value="UniProtKB-KW"/>
</dbReference>
<protein>
    <submittedName>
        <fullName evidence="3">Fumarylacetoacetate hydrolase family protein</fullName>
    </submittedName>
</protein>